<evidence type="ECO:0000313" key="1">
    <source>
        <dbReference type="EnsemblPlants" id="Solyc05g010245.1.1"/>
    </source>
</evidence>
<organism evidence="1">
    <name type="scientific">Solanum lycopersicum</name>
    <name type="common">Tomato</name>
    <name type="synonym">Lycopersicon esculentum</name>
    <dbReference type="NCBI Taxonomy" id="4081"/>
    <lineage>
        <taxon>Eukaryota</taxon>
        <taxon>Viridiplantae</taxon>
        <taxon>Streptophyta</taxon>
        <taxon>Embryophyta</taxon>
        <taxon>Tracheophyta</taxon>
        <taxon>Spermatophyta</taxon>
        <taxon>Magnoliopsida</taxon>
        <taxon>eudicotyledons</taxon>
        <taxon>Gunneridae</taxon>
        <taxon>Pentapetalae</taxon>
        <taxon>asterids</taxon>
        <taxon>lamiids</taxon>
        <taxon>Solanales</taxon>
        <taxon>Solanaceae</taxon>
        <taxon>Solanoideae</taxon>
        <taxon>Solaneae</taxon>
        <taxon>Solanum</taxon>
        <taxon>Solanum subgen. Lycopersicon</taxon>
    </lineage>
</organism>
<dbReference type="EnsemblPlants" id="Solyc05g010245.1.1">
    <property type="protein sequence ID" value="Solyc05g010245.1.1"/>
    <property type="gene ID" value="Solyc05g010245.1"/>
</dbReference>
<dbReference type="STRING" id="4081.A0A3Q7GFX0"/>
<proteinExistence type="predicted"/>
<protein>
    <submittedName>
        <fullName evidence="1">Uncharacterized protein</fullName>
    </submittedName>
</protein>
<reference evidence="1" key="1">
    <citation type="journal article" date="2012" name="Nature">
        <title>The tomato genome sequence provides insights into fleshy fruit evolution.</title>
        <authorList>
            <consortium name="Tomato Genome Consortium"/>
        </authorList>
    </citation>
    <scope>NUCLEOTIDE SEQUENCE [LARGE SCALE GENOMIC DNA]</scope>
    <source>
        <strain evidence="1">cv. Heinz 1706</strain>
    </source>
</reference>
<name>A0A3Q7GFX0_SOLLC</name>
<reference evidence="1" key="2">
    <citation type="submission" date="2019-01" db="UniProtKB">
        <authorList>
            <consortium name="EnsemblPlants"/>
        </authorList>
    </citation>
    <scope>IDENTIFICATION</scope>
    <source>
        <strain evidence="1">cv. Heinz 1706</strain>
    </source>
</reference>
<keyword evidence="2" id="KW-1185">Reference proteome</keyword>
<dbReference type="Proteomes" id="UP000004994">
    <property type="component" value="Chromosome 5"/>
</dbReference>
<dbReference type="Gramene" id="Solyc05g010245.1.1">
    <property type="protein sequence ID" value="Solyc05g010245.1.1"/>
    <property type="gene ID" value="Solyc05g010245.1"/>
</dbReference>
<accession>A0A3Q7GFX0</accession>
<dbReference type="AlphaFoldDB" id="A0A3Q7GFX0"/>
<dbReference type="InParanoid" id="A0A3Q7GFX0"/>
<evidence type="ECO:0000313" key="2">
    <source>
        <dbReference type="Proteomes" id="UP000004994"/>
    </source>
</evidence>
<sequence length="186" mass="20870">MVNKSDYVVRCCVEHAAAVAKTFLISDAVVIDIPGPNKPYLGSHPGQQQNPKAYRTRELGAPNKEQYSLVTNLSITAFPNPIPWKFGSTTTSQIIALNTPSPVALAKATGRFVFSYWIHKSESVFSNAIWIFSVSRRGNPTATKTELRWSRLRSVIVLWRLNPFERRDSSEIERFVVVNGMGMGWI</sequence>